<gene>
    <name evidence="2" type="ORF">GCM10009858_06930</name>
</gene>
<evidence type="ECO:0000313" key="3">
    <source>
        <dbReference type="Proteomes" id="UP001500730"/>
    </source>
</evidence>
<dbReference type="Proteomes" id="UP001500730">
    <property type="component" value="Unassembled WGS sequence"/>
</dbReference>
<keyword evidence="3" id="KW-1185">Reference proteome</keyword>
<reference evidence="2 3" key="1">
    <citation type="journal article" date="2019" name="Int. J. Syst. Evol. Microbiol.">
        <title>The Global Catalogue of Microorganisms (GCM) 10K type strain sequencing project: providing services to taxonomists for standard genome sequencing and annotation.</title>
        <authorList>
            <consortium name="The Broad Institute Genomics Platform"/>
            <consortium name="The Broad Institute Genome Sequencing Center for Infectious Disease"/>
            <person name="Wu L."/>
            <person name="Ma J."/>
        </authorList>
    </citation>
    <scope>NUCLEOTIDE SEQUENCE [LARGE SCALE GENOMIC DNA]</scope>
    <source>
        <strain evidence="2 3">JCM 16259</strain>
    </source>
</reference>
<sequence>MVPSTFSFLVWSSTMLTYFAATGTRGSGEVAGTPEPSNEYGGAAGKSFPSVVASS</sequence>
<evidence type="ECO:0000256" key="1">
    <source>
        <dbReference type="SAM" id="MobiDB-lite"/>
    </source>
</evidence>
<organism evidence="2 3">
    <name type="scientific">Terrabacter carboxydivorans</name>
    <dbReference type="NCBI Taxonomy" id="619730"/>
    <lineage>
        <taxon>Bacteria</taxon>
        <taxon>Bacillati</taxon>
        <taxon>Actinomycetota</taxon>
        <taxon>Actinomycetes</taxon>
        <taxon>Micrococcales</taxon>
        <taxon>Intrasporangiaceae</taxon>
        <taxon>Terrabacter</taxon>
    </lineage>
</organism>
<evidence type="ECO:0000313" key="2">
    <source>
        <dbReference type="EMBL" id="GAA2472206.1"/>
    </source>
</evidence>
<accession>A0ABN3KUS1</accession>
<evidence type="ECO:0008006" key="4">
    <source>
        <dbReference type="Google" id="ProtNLM"/>
    </source>
</evidence>
<comment type="caution">
    <text evidence="2">The sequence shown here is derived from an EMBL/GenBank/DDBJ whole genome shotgun (WGS) entry which is preliminary data.</text>
</comment>
<dbReference type="EMBL" id="BAAARE010000002">
    <property type="protein sequence ID" value="GAA2472206.1"/>
    <property type="molecule type" value="Genomic_DNA"/>
</dbReference>
<name>A0ABN3KUS1_9MICO</name>
<protein>
    <recommendedName>
        <fullName evidence="4">Secreted protein</fullName>
    </recommendedName>
</protein>
<feature type="region of interest" description="Disordered" evidence="1">
    <location>
        <begin position="26"/>
        <end position="55"/>
    </location>
</feature>
<proteinExistence type="predicted"/>